<name>A0ABR1Y0M9_9PEZI</name>
<comment type="caution">
    <text evidence="5">The sequence shown here is derived from an EMBL/GenBank/DDBJ whole genome shotgun (WGS) entry which is preliminary data.</text>
</comment>
<keyword evidence="1" id="KW-0479">Metal-binding</keyword>
<dbReference type="InterPro" id="IPR050987">
    <property type="entry name" value="AtrR-like"/>
</dbReference>
<proteinExistence type="predicted"/>
<keyword evidence="2" id="KW-0539">Nucleus</keyword>
<dbReference type="Gene3D" id="4.10.240.10">
    <property type="entry name" value="Zn(2)-C6 fungal-type DNA-binding domain"/>
    <property type="match status" value="1"/>
</dbReference>
<dbReference type="PROSITE" id="PS50048">
    <property type="entry name" value="ZN2_CY6_FUNGAL_2"/>
    <property type="match status" value="1"/>
</dbReference>
<dbReference type="Pfam" id="PF04082">
    <property type="entry name" value="Fungal_trans"/>
    <property type="match status" value="1"/>
</dbReference>
<evidence type="ECO:0000313" key="6">
    <source>
        <dbReference type="Proteomes" id="UP001456524"/>
    </source>
</evidence>
<keyword evidence="6" id="KW-1185">Reference proteome</keyword>
<accession>A0ABR1Y0M9</accession>
<dbReference type="CDD" id="cd12148">
    <property type="entry name" value="fungal_TF_MHR"/>
    <property type="match status" value="1"/>
</dbReference>
<evidence type="ECO:0000256" key="2">
    <source>
        <dbReference type="ARBA" id="ARBA00023242"/>
    </source>
</evidence>
<feature type="compositionally biased region" description="Polar residues" evidence="3">
    <location>
        <begin position="62"/>
        <end position="107"/>
    </location>
</feature>
<reference evidence="5 6" key="1">
    <citation type="journal article" date="2022" name="G3 (Bethesda)">
        <title>Enemy or ally: a genomic approach to elucidate the lifestyle of Phyllosticta citrichinaensis.</title>
        <authorList>
            <person name="Buijs V.A."/>
            <person name="Groenewald J.Z."/>
            <person name="Haridas S."/>
            <person name="LaButti K.M."/>
            <person name="Lipzen A."/>
            <person name="Martin F.M."/>
            <person name="Barry K."/>
            <person name="Grigoriev I.V."/>
            <person name="Crous P.W."/>
            <person name="Seidl M.F."/>
        </authorList>
    </citation>
    <scope>NUCLEOTIDE SEQUENCE [LARGE SCALE GENOMIC DNA]</scope>
    <source>
        <strain evidence="5 6">CBS 129764</strain>
    </source>
</reference>
<evidence type="ECO:0000256" key="1">
    <source>
        <dbReference type="ARBA" id="ARBA00022723"/>
    </source>
</evidence>
<dbReference type="Proteomes" id="UP001456524">
    <property type="component" value="Unassembled WGS sequence"/>
</dbReference>
<organism evidence="5 6">
    <name type="scientific">Phyllosticta citrichinensis</name>
    <dbReference type="NCBI Taxonomy" id="1130410"/>
    <lineage>
        <taxon>Eukaryota</taxon>
        <taxon>Fungi</taxon>
        <taxon>Dikarya</taxon>
        <taxon>Ascomycota</taxon>
        <taxon>Pezizomycotina</taxon>
        <taxon>Dothideomycetes</taxon>
        <taxon>Dothideomycetes incertae sedis</taxon>
        <taxon>Botryosphaeriales</taxon>
        <taxon>Phyllostictaceae</taxon>
        <taxon>Phyllosticta</taxon>
    </lineage>
</organism>
<dbReference type="PANTHER" id="PTHR46910:SF18">
    <property type="entry name" value="ZN(II)2CYS6 TRANSCRIPTION FACTOR (EUROFUNG)"/>
    <property type="match status" value="1"/>
</dbReference>
<dbReference type="InterPro" id="IPR001138">
    <property type="entry name" value="Zn2Cys6_DnaBD"/>
</dbReference>
<dbReference type="CDD" id="cd00067">
    <property type="entry name" value="GAL4"/>
    <property type="match status" value="1"/>
</dbReference>
<evidence type="ECO:0000256" key="3">
    <source>
        <dbReference type="SAM" id="MobiDB-lite"/>
    </source>
</evidence>
<dbReference type="SMART" id="SM00066">
    <property type="entry name" value="GAL4"/>
    <property type="match status" value="1"/>
</dbReference>
<feature type="region of interest" description="Disordered" evidence="3">
    <location>
        <begin position="54"/>
        <end position="138"/>
    </location>
</feature>
<sequence>MTDGRPKKLQRASRACDFCHKRSIRCTPSEIDGQRCQNCVDFDIACTYTRPWRRARGPATGASGSNASPEPNGNRQSSVQYSHDTRSRQASQSDRQKSLDTSLTSRVRPSEPRQAICPESVHTNRSTRSKPKDRQCTAYGTDPLGEDWKGFALASHSTLVAFAELYFDAIYPIYPLFHKKTFLDKVRNRDYLHERGFYASTMAACALVAACARDGALVPGTENQVLAGEIPPETFYAAAKDSIPRDYTAASGLHYLRACALLAIGSIQLGKIDEMHEYQGRYFTLVALQRFYDEASWPKDISLIEREERRRLFWSTYTLDVYSSIVWNGQLFSREAHVHVGYPTEADDDHLEEAPVGLQDPTCWMHGWNFTIDIYRVMEHAINRLRAHRNVNMSLRPVQTFFTPESFSPSGLLQAVFDMCNRLPPLFKEIRPMTGDQKKDIFGFQAANAQATVQLLRMVLFSIEDTLDIEQKCNVAAELLAVFQSVPKAYLKVISTPLIYHLAGIGTILGSVIESALSEASYQRVRGMLLSMADLLENLESGLTLDGGTSRGLRLQVDRIDEYMRVQRAQLVPSFQNTIADITGAVPAPRQPFLALNGVGHLQPRSEIQLPPELLEDWPWAGDLSQQDYGPFPFGFD</sequence>
<dbReference type="InterPro" id="IPR036864">
    <property type="entry name" value="Zn2-C6_fun-type_DNA-bd_sf"/>
</dbReference>
<dbReference type="SUPFAM" id="SSF57701">
    <property type="entry name" value="Zn2/Cys6 DNA-binding domain"/>
    <property type="match status" value="1"/>
</dbReference>
<dbReference type="PANTHER" id="PTHR46910">
    <property type="entry name" value="TRANSCRIPTION FACTOR PDR1"/>
    <property type="match status" value="1"/>
</dbReference>
<evidence type="ECO:0000313" key="5">
    <source>
        <dbReference type="EMBL" id="KAK8174126.1"/>
    </source>
</evidence>
<feature type="domain" description="Zn(2)-C6 fungal-type" evidence="4">
    <location>
        <begin position="15"/>
        <end position="48"/>
    </location>
</feature>
<evidence type="ECO:0000259" key="4">
    <source>
        <dbReference type="PROSITE" id="PS50048"/>
    </source>
</evidence>
<protein>
    <recommendedName>
        <fullName evidence="4">Zn(2)-C6 fungal-type domain-containing protein</fullName>
    </recommendedName>
</protein>
<dbReference type="EMBL" id="JBBWUH010000003">
    <property type="protein sequence ID" value="KAK8174126.1"/>
    <property type="molecule type" value="Genomic_DNA"/>
</dbReference>
<gene>
    <name evidence="5" type="ORF">IWX90DRAFT_164951</name>
</gene>
<dbReference type="InterPro" id="IPR007219">
    <property type="entry name" value="XnlR_reg_dom"/>
</dbReference>